<dbReference type="PROSITE" id="PS01036">
    <property type="entry name" value="HSP70_3"/>
    <property type="match status" value="1"/>
</dbReference>
<dbReference type="InterPro" id="IPR043129">
    <property type="entry name" value="ATPase_NBD"/>
</dbReference>
<dbReference type="Gene3D" id="2.60.34.10">
    <property type="entry name" value="Substrate Binding Domain Of DNAk, Chain A, domain 1"/>
    <property type="match status" value="1"/>
</dbReference>
<dbReference type="OrthoDB" id="9766019at2"/>
<dbReference type="FunFam" id="3.30.420.40:FF:000071">
    <property type="entry name" value="Molecular chaperone DnaK"/>
    <property type="match status" value="1"/>
</dbReference>
<dbReference type="RefSeq" id="WP_146400726.1">
    <property type="nucleotide sequence ID" value="NZ_SJPQ01000002.1"/>
</dbReference>
<dbReference type="InterPro" id="IPR013126">
    <property type="entry name" value="Hsp_70_fam"/>
</dbReference>
<organism evidence="6 7">
    <name type="scientific">Pseudobythopirellula maris</name>
    <dbReference type="NCBI Taxonomy" id="2527991"/>
    <lineage>
        <taxon>Bacteria</taxon>
        <taxon>Pseudomonadati</taxon>
        <taxon>Planctomycetota</taxon>
        <taxon>Planctomycetia</taxon>
        <taxon>Pirellulales</taxon>
        <taxon>Lacipirellulaceae</taxon>
        <taxon>Pseudobythopirellula</taxon>
    </lineage>
</organism>
<comment type="similarity">
    <text evidence="1 5">Belongs to the heat shock protein 70 family.</text>
</comment>
<keyword evidence="3 5" id="KW-0067">ATP-binding</keyword>
<dbReference type="AlphaFoldDB" id="A0A5C5ZPP8"/>
<dbReference type="Gene3D" id="3.90.640.10">
    <property type="entry name" value="Actin, Chain A, domain 4"/>
    <property type="match status" value="1"/>
</dbReference>
<keyword evidence="7" id="KW-1185">Reference proteome</keyword>
<name>A0A5C5ZPP8_9BACT</name>
<dbReference type="GO" id="GO:0140662">
    <property type="term" value="F:ATP-dependent protein folding chaperone"/>
    <property type="evidence" value="ECO:0007669"/>
    <property type="project" value="InterPro"/>
</dbReference>
<dbReference type="Gene3D" id="3.30.420.40">
    <property type="match status" value="2"/>
</dbReference>
<protein>
    <submittedName>
        <fullName evidence="6">Chaperone protein HscC</fullName>
    </submittedName>
</protein>
<dbReference type="Proteomes" id="UP000315440">
    <property type="component" value="Unassembled WGS sequence"/>
</dbReference>
<evidence type="ECO:0000313" key="7">
    <source>
        <dbReference type="Proteomes" id="UP000315440"/>
    </source>
</evidence>
<dbReference type="PROSITE" id="PS00329">
    <property type="entry name" value="HSP70_2"/>
    <property type="match status" value="1"/>
</dbReference>
<evidence type="ECO:0000313" key="6">
    <source>
        <dbReference type="EMBL" id="TWT89105.1"/>
    </source>
</evidence>
<evidence type="ECO:0000256" key="2">
    <source>
        <dbReference type="ARBA" id="ARBA00022741"/>
    </source>
</evidence>
<keyword evidence="2 5" id="KW-0547">Nucleotide-binding</keyword>
<dbReference type="InterPro" id="IPR018181">
    <property type="entry name" value="Heat_shock_70_CS"/>
</dbReference>
<dbReference type="PROSITE" id="PS00297">
    <property type="entry name" value="HSP70_1"/>
    <property type="match status" value="1"/>
</dbReference>
<dbReference type="GO" id="GO:0005524">
    <property type="term" value="F:ATP binding"/>
    <property type="evidence" value="ECO:0007669"/>
    <property type="project" value="UniProtKB-KW"/>
</dbReference>
<dbReference type="Pfam" id="PF00012">
    <property type="entry name" value="HSP70"/>
    <property type="match status" value="2"/>
</dbReference>
<dbReference type="EMBL" id="SJPQ01000002">
    <property type="protein sequence ID" value="TWT89105.1"/>
    <property type="molecule type" value="Genomic_DNA"/>
</dbReference>
<comment type="caution">
    <text evidence="6">The sequence shown here is derived from an EMBL/GenBank/DDBJ whole genome shotgun (WGS) entry which is preliminary data.</text>
</comment>
<dbReference type="PANTHER" id="PTHR19375">
    <property type="entry name" value="HEAT SHOCK PROTEIN 70KDA"/>
    <property type="match status" value="1"/>
</dbReference>
<keyword evidence="4" id="KW-0143">Chaperone</keyword>
<evidence type="ECO:0000256" key="4">
    <source>
        <dbReference type="ARBA" id="ARBA00023186"/>
    </source>
</evidence>
<accession>A0A5C5ZPP8</accession>
<dbReference type="SUPFAM" id="SSF53067">
    <property type="entry name" value="Actin-like ATPase domain"/>
    <property type="match status" value="2"/>
</dbReference>
<dbReference type="PRINTS" id="PR00301">
    <property type="entry name" value="HEATSHOCK70"/>
</dbReference>
<sequence>MTAPILGIDLGTTNSLCAVFEDGKPRLVSNSVGDYLTPSVVGVLEDGSIVVGAAARELRVTRPERCASCFKRLMGTDQTIELPGHRFSAVDLSSLVLASLRDDAQKEIDGRVTDAVITVPAYFNDAQRRATRQAGELAGLHVRRVVNEPTAAALMYGFHDRQAEKTLLVIDLGGGTFDVTLMEVFEGTLEIISTAGESMLGGEDFTDRLVAELLKTQGLRLETAELQRPLQVARLRQQCEAAKRELASAEQARVALPDESGLVADDAKTVRIDRKAFAKAVRPLLDRLAVSINRALRDGRHEATQVDDVILVGGATRMPALRDHVAQLLGHEPQCEHDPDQVVCLGAAVQAALIADDRAVDDMVMTDVCPYTLGIETVKELGGQVRDGYFTPILHRNTTIPVSREEPFATVAPNQREMRIKVFQGDHRKVEQNLLLGELEVTGIPAGPPGQTVYIRFSYDLNGILEVEAYPAGSDQKFRTVLTQHSSDLSEEEQREALARLQALKYYPREDMAKQRLLRLSERVVGEVSPFQRDALEQAIDGFEAALNSSDRELVEGAEQALLQVLSMLGIDPPSEEAADG</sequence>
<evidence type="ECO:0000256" key="3">
    <source>
        <dbReference type="ARBA" id="ARBA00022840"/>
    </source>
</evidence>
<proteinExistence type="inferred from homology"/>
<dbReference type="SUPFAM" id="SSF100920">
    <property type="entry name" value="Heat shock protein 70kD (HSP70), peptide-binding domain"/>
    <property type="match status" value="1"/>
</dbReference>
<reference evidence="6 7" key="1">
    <citation type="submission" date="2019-02" db="EMBL/GenBank/DDBJ databases">
        <title>Deep-cultivation of Planctomycetes and their phenomic and genomic characterization uncovers novel biology.</title>
        <authorList>
            <person name="Wiegand S."/>
            <person name="Jogler M."/>
            <person name="Boedeker C."/>
            <person name="Pinto D."/>
            <person name="Vollmers J."/>
            <person name="Rivas-Marin E."/>
            <person name="Kohn T."/>
            <person name="Peeters S.H."/>
            <person name="Heuer A."/>
            <person name="Rast P."/>
            <person name="Oberbeckmann S."/>
            <person name="Bunk B."/>
            <person name="Jeske O."/>
            <person name="Meyerdierks A."/>
            <person name="Storesund J.E."/>
            <person name="Kallscheuer N."/>
            <person name="Luecker S."/>
            <person name="Lage O.M."/>
            <person name="Pohl T."/>
            <person name="Merkel B.J."/>
            <person name="Hornburger P."/>
            <person name="Mueller R.-W."/>
            <person name="Bruemmer F."/>
            <person name="Labrenz M."/>
            <person name="Spormann A.M."/>
            <person name="Op Den Camp H."/>
            <person name="Overmann J."/>
            <person name="Amann R."/>
            <person name="Jetten M.S.M."/>
            <person name="Mascher T."/>
            <person name="Medema M.H."/>
            <person name="Devos D.P."/>
            <person name="Kaster A.-K."/>
            <person name="Ovreas L."/>
            <person name="Rohde M."/>
            <person name="Galperin M.Y."/>
            <person name="Jogler C."/>
        </authorList>
    </citation>
    <scope>NUCLEOTIDE SEQUENCE [LARGE SCALE GENOMIC DNA]</scope>
    <source>
        <strain evidence="6 7">Mal64</strain>
    </source>
</reference>
<dbReference type="InterPro" id="IPR029047">
    <property type="entry name" value="HSP70_peptide-bd_sf"/>
</dbReference>
<evidence type="ECO:0000256" key="1">
    <source>
        <dbReference type="ARBA" id="ARBA00007381"/>
    </source>
</evidence>
<evidence type="ECO:0000256" key="5">
    <source>
        <dbReference type="RuleBase" id="RU003322"/>
    </source>
</evidence>
<gene>
    <name evidence="6" type="primary">hscC</name>
    <name evidence="6" type="ORF">Mal64_25970</name>
</gene>